<dbReference type="EMBL" id="SJKB01000009">
    <property type="protein sequence ID" value="TCC58203.1"/>
    <property type="molecule type" value="Genomic_DNA"/>
</dbReference>
<reference evidence="4 5" key="1">
    <citation type="submission" date="2019-02" db="EMBL/GenBank/DDBJ databases">
        <title>Kribbella capetownensis sp. nov. and Kribbella speibonae sp. nov., isolated from soil.</title>
        <authorList>
            <person name="Curtis S.M."/>
            <person name="Norton I."/>
            <person name="Everest G.J."/>
            <person name="Meyers P.R."/>
        </authorList>
    </citation>
    <scope>NUCLEOTIDE SEQUENCE [LARGE SCALE GENOMIC DNA]</scope>
    <source>
        <strain evidence="4 5">NRRL B-24813</strain>
    </source>
</reference>
<feature type="compositionally biased region" description="Low complexity" evidence="3">
    <location>
        <begin position="13"/>
        <end position="33"/>
    </location>
</feature>
<feature type="active site" description="Proton donor/acceptor" evidence="2">
    <location>
        <position position="129"/>
    </location>
</feature>
<accession>A0A4R0KD18</accession>
<gene>
    <name evidence="4" type="ORF">E0H73_28215</name>
</gene>
<feature type="active site" description="Acyl-thioester intermediate" evidence="2">
    <location>
        <position position="196"/>
    </location>
</feature>
<dbReference type="Proteomes" id="UP000291144">
    <property type="component" value="Unassembled WGS sequence"/>
</dbReference>
<keyword evidence="5" id="KW-1185">Reference proteome</keyword>
<dbReference type="InterPro" id="IPR023365">
    <property type="entry name" value="Sortase_dom-sf"/>
</dbReference>
<dbReference type="Gene3D" id="2.40.260.10">
    <property type="entry name" value="Sortase"/>
    <property type="match status" value="1"/>
</dbReference>
<dbReference type="SUPFAM" id="SSF63817">
    <property type="entry name" value="Sortase"/>
    <property type="match status" value="1"/>
</dbReference>
<protein>
    <submittedName>
        <fullName evidence="4">Sortase</fullName>
    </submittedName>
</protein>
<evidence type="ECO:0000256" key="1">
    <source>
        <dbReference type="ARBA" id="ARBA00022801"/>
    </source>
</evidence>
<dbReference type="OrthoDB" id="525039at2"/>
<proteinExistence type="predicted"/>
<organism evidence="4 5">
    <name type="scientific">Kribbella pittospori</name>
    <dbReference type="NCBI Taxonomy" id="722689"/>
    <lineage>
        <taxon>Bacteria</taxon>
        <taxon>Bacillati</taxon>
        <taxon>Actinomycetota</taxon>
        <taxon>Actinomycetes</taxon>
        <taxon>Propionibacteriales</taxon>
        <taxon>Kribbellaceae</taxon>
        <taxon>Kribbella</taxon>
    </lineage>
</organism>
<keyword evidence="1" id="KW-0378">Hydrolase</keyword>
<evidence type="ECO:0000313" key="5">
    <source>
        <dbReference type="Proteomes" id="UP000291144"/>
    </source>
</evidence>
<dbReference type="InterPro" id="IPR005754">
    <property type="entry name" value="Sortase"/>
</dbReference>
<dbReference type="AlphaFoldDB" id="A0A4R0KD18"/>
<sequence length="222" mass="22107">MFCVGLEGCSAQADGASPGPGSDGGASTPSSGSVVPGFSTVITPTIPTPSGPDGAASAPPARIGTPAPGQRIRFVPSQVVLPGGAHAPVLSASTVSGQLMVPEGARNVGWWDGGAEAGDPFGSVVVAGHVDTKTEGLGFFSRLRHIQPGETVVLHGAGHTASYRVSSIVSVPKNALATKSGAFDQKVDHRLVLITCTGPYNASRGGYADNLVVTATAIGLAK</sequence>
<comment type="caution">
    <text evidence="4">The sequence shown here is derived from an EMBL/GenBank/DDBJ whole genome shotgun (WGS) entry which is preliminary data.</text>
</comment>
<evidence type="ECO:0000256" key="2">
    <source>
        <dbReference type="PIRSR" id="PIRSR605754-1"/>
    </source>
</evidence>
<feature type="compositionally biased region" description="Low complexity" evidence="3">
    <location>
        <begin position="51"/>
        <end position="61"/>
    </location>
</feature>
<evidence type="ECO:0000256" key="3">
    <source>
        <dbReference type="SAM" id="MobiDB-lite"/>
    </source>
</evidence>
<dbReference type="Pfam" id="PF04203">
    <property type="entry name" value="Sortase"/>
    <property type="match status" value="1"/>
</dbReference>
<name>A0A4R0KD18_9ACTN</name>
<feature type="region of interest" description="Disordered" evidence="3">
    <location>
        <begin position="13"/>
        <end position="69"/>
    </location>
</feature>
<dbReference type="InterPro" id="IPR042001">
    <property type="entry name" value="Sortase_F"/>
</dbReference>
<evidence type="ECO:0000313" key="4">
    <source>
        <dbReference type="EMBL" id="TCC58203.1"/>
    </source>
</evidence>
<dbReference type="CDD" id="cd05829">
    <property type="entry name" value="Sortase_F"/>
    <property type="match status" value="1"/>
</dbReference>
<dbReference type="GO" id="GO:0016787">
    <property type="term" value="F:hydrolase activity"/>
    <property type="evidence" value="ECO:0007669"/>
    <property type="project" value="UniProtKB-KW"/>
</dbReference>